<evidence type="ECO:0000256" key="1">
    <source>
        <dbReference type="ARBA" id="ARBA00023015"/>
    </source>
</evidence>
<evidence type="ECO:0000259" key="4">
    <source>
        <dbReference type="PROSITE" id="PS50977"/>
    </source>
</evidence>
<dbReference type="EMBL" id="UINC01000962">
    <property type="protein sequence ID" value="SUZ65576.1"/>
    <property type="molecule type" value="Genomic_DNA"/>
</dbReference>
<dbReference type="PANTHER" id="PTHR30055:SF234">
    <property type="entry name" value="HTH-TYPE TRANSCRIPTIONAL REGULATOR BETI"/>
    <property type="match status" value="1"/>
</dbReference>
<accession>A0A381PEZ5</accession>
<keyword evidence="2" id="KW-0238">DNA-binding</keyword>
<dbReference type="PROSITE" id="PS50977">
    <property type="entry name" value="HTH_TETR_2"/>
    <property type="match status" value="1"/>
</dbReference>
<dbReference type="PRINTS" id="PR00455">
    <property type="entry name" value="HTHTETR"/>
</dbReference>
<feature type="domain" description="HTH tetR-type" evidence="4">
    <location>
        <begin position="15"/>
        <end position="75"/>
    </location>
</feature>
<keyword evidence="3" id="KW-0804">Transcription</keyword>
<dbReference type="InterPro" id="IPR001647">
    <property type="entry name" value="HTH_TetR"/>
</dbReference>
<gene>
    <name evidence="5" type="ORF">METZ01_LOCUS18430</name>
</gene>
<dbReference type="PANTHER" id="PTHR30055">
    <property type="entry name" value="HTH-TYPE TRANSCRIPTIONAL REGULATOR RUTR"/>
    <property type="match status" value="1"/>
</dbReference>
<proteinExistence type="predicted"/>
<evidence type="ECO:0000256" key="3">
    <source>
        <dbReference type="ARBA" id="ARBA00023163"/>
    </source>
</evidence>
<sequence>MAFEQIVGKQQSKSEKAQAAICKATIDCLIEVGYAKTSLNLVAARAGFSKGALQHHFPSKEDLITATANRLLQRTKGFRTEKGRSIKTVADAILYSWNKLVNTPPYRALLEILTAARTDKALKKRISLTLKDWNKTLDEQAIETYYSANGDEEVRQLLAMTRSFLGGLIIQERYGVRPSENLKQVEKWIVLVEPQLKLKTTKKTK</sequence>
<dbReference type="GO" id="GO:0000976">
    <property type="term" value="F:transcription cis-regulatory region binding"/>
    <property type="evidence" value="ECO:0007669"/>
    <property type="project" value="TreeGrafter"/>
</dbReference>
<dbReference type="Gene3D" id="1.10.357.10">
    <property type="entry name" value="Tetracycline Repressor, domain 2"/>
    <property type="match status" value="1"/>
</dbReference>
<dbReference type="AlphaFoldDB" id="A0A381PEZ5"/>
<dbReference type="Pfam" id="PF00440">
    <property type="entry name" value="TetR_N"/>
    <property type="match status" value="1"/>
</dbReference>
<dbReference type="GO" id="GO:0003700">
    <property type="term" value="F:DNA-binding transcription factor activity"/>
    <property type="evidence" value="ECO:0007669"/>
    <property type="project" value="TreeGrafter"/>
</dbReference>
<organism evidence="5">
    <name type="scientific">marine metagenome</name>
    <dbReference type="NCBI Taxonomy" id="408172"/>
    <lineage>
        <taxon>unclassified sequences</taxon>
        <taxon>metagenomes</taxon>
        <taxon>ecological metagenomes</taxon>
    </lineage>
</organism>
<reference evidence="5" key="1">
    <citation type="submission" date="2018-05" db="EMBL/GenBank/DDBJ databases">
        <authorList>
            <person name="Lanie J.A."/>
            <person name="Ng W.-L."/>
            <person name="Kazmierczak K.M."/>
            <person name="Andrzejewski T.M."/>
            <person name="Davidsen T.M."/>
            <person name="Wayne K.J."/>
            <person name="Tettelin H."/>
            <person name="Glass J.I."/>
            <person name="Rusch D."/>
            <person name="Podicherti R."/>
            <person name="Tsui H.-C.T."/>
            <person name="Winkler M.E."/>
        </authorList>
    </citation>
    <scope>NUCLEOTIDE SEQUENCE</scope>
</reference>
<dbReference type="SUPFAM" id="SSF46689">
    <property type="entry name" value="Homeodomain-like"/>
    <property type="match status" value="1"/>
</dbReference>
<dbReference type="InterPro" id="IPR050109">
    <property type="entry name" value="HTH-type_TetR-like_transc_reg"/>
</dbReference>
<evidence type="ECO:0000313" key="5">
    <source>
        <dbReference type="EMBL" id="SUZ65576.1"/>
    </source>
</evidence>
<dbReference type="InterPro" id="IPR009057">
    <property type="entry name" value="Homeodomain-like_sf"/>
</dbReference>
<evidence type="ECO:0000256" key="2">
    <source>
        <dbReference type="ARBA" id="ARBA00023125"/>
    </source>
</evidence>
<name>A0A381PEZ5_9ZZZZ</name>
<keyword evidence="1" id="KW-0805">Transcription regulation</keyword>
<protein>
    <recommendedName>
        <fullName evidence="4">HTH tetR-type domain-containing protein</fullName>
    </recommendedName>
</protein>